<keyword evidence="3" id="KW-0597">Phosphoprotein</keyword>
<evidence type="ECO:0000259" key="10">
    <source>
        <dbReference type="PROSITE" id="PS50109"/>
    </source>
</evidence>
<evidence type="ECO:0000256" key="7">
    <source>
        <dbReference type="ARBA" id="ARBA00022840"/>
    </source>
</evidence>
<dbReference type="PANTHER" id="PTHR43065:SF10">
    <property type="entry name" value="PEROXIDE STRESS-ACTIVATED HISTIDINE KINASE MAK3"/>
    <property type="match status" value="1"/>
</dbReference>
<evidence type="ECO:0000256" key="1">
    <source>
        <dbReference type="ARBA" id="ARBA00000085"/>
    </source>
</evidence>
<dbReference type="Pfam" id="PF00512">
    <property type="entry name" value="HisKA"/>
    <property type="match status" value="1"/>
</dbReference>
<evidence type="ECO:0000256" key="5">
    <source>
        <dbReference type="ARBA" id="ARBA00022741"/>
    </source>
</evidence>
<reference evidence="11" key="1">
    <citation type="journal article" date="2020" name="mSystems">
        <title>Genome- and Community-Level Interaction Insights into Carbon Utilization and Element Cycling Functions of Hydrothermarchaeota in Hydrothermal Sediment.</title>
        <authorList>
            <person name="Zhou Z."/>
            <person name="Liu Y."/>
            <person name="Xu W."/>
            <person name="Pan J."/>
            <person name="Luo Z.H."/>
            <person name="Li M."/>
        </authorList>
    </citation>
    <scope>NUCLEOTIDE SEQUENCE [LARGE SCALE GENOMIC DNA]</scope>
    <source>
        <strain evidence="11">HyVt-237</strain>
    </source>
</reference>
<dbReference type="InterPro" id="IPR003661">
    <property type="entry name" value="HisK_dim/P_dom"/>
</dbReference>
<dbReference type="SUPFAM" id="SSF47384">
    <property type="entry name" value="Homodimeric domain of signal transducing histidine kinase"/>
    <property type="match status" value="1"/>
</dbReference>
<dbReference type="SUPFAM" id="SSF55874">
    <property type="entry name" value="ATPase domain of HSP90 chaperone/DNA topoisomerase II/histidine kinase"/>
    <property type="match status" value="1"/>
</dbReference>
<keyword evidence="5" id="KW-0547">Nucleotide-binding</keyword>
<dbReference type="EC" id="2.7.13.3" evidence="2"/>
<organism evidence="11">
    <name type="scientific">candidate division WOR-3 bacterium</name>
    <dbReference type="NCBI Taxonomy" id="2052148"/>
    <lineage>
        <taxon>Bacteria</taxon>
        <taxon>Bacteria division WOR-3</taxon>
    </lineage>
</organism>
<dbReference type="Gene3D" id="3.30.450.40">
    <property type="match status" value="1"/>
</dbReference>
<dbReference type="SMART" id="SM00388">
    <property type="entry name" value="HisKA"/>
    <property type="match status" value="1"/>
</dbReference>
<dbReference type="Pfam" id="PF02518">
    <property type="entry name" value="HATPase_c"/>
    <property type="match status" value="1"/>
</dbReference>
<dbReference type="InterPro" id="IPR036097">
    <property type="entry name" value="HisK_dim/P_sf"/>
</dbReference>
<feature type="domain" description="Histidine kinase" evidence="10">
    <location>
        <begin position="249"/>
        <end position="457"/>
    </location>
</feature>
<evidence type="ECO:0000256" key="8">
    <source>
        <dbReference type="ARBA" id="ARBA00023012"/>
    </source>
</evidence>
<dbReference type="InterPro" id="IPR036890">
    <property type="entry name" value="HATPase_C_sf"/>
</dbReference>
<dbReference type="InterPro" id="IPR005467">
    <property type="entry name" value="His_kinase_dom"/>
</dbReference>
<dbReference type="AlphaFoldDB" id="A0A7C0XDH5"/>
<keyword evidence="8" id="KW-0902">Two-component regulatory system</keyword>
<keyword evidence="4" id="KW-0808">Transferase</keyword>
<dbReference type="InterPro" id="IPR029016">
    <property type="entry name" value="GAF-like_dom_sf"/>
</dbReference>
<dbReference type="InterPro" id="IPR003594">
    <property type="entry name" value="HATPase_dom"/>
</dbReference>
<keyword evidence="9" id="KW-0175">Coiled coil</keyword>
<feature type="coiled-coil region" evidence="9">
    <location>
        <begin position="206"/>
        <end position="240"/>
    </location>
</feature>
<evidence type="ECO:0000313" key="11">
    <source>
        <dbReference type="EMBL" id="HDM90538.1"/>
    </source>
</evidence>
<keyword evidence="6" id="KW-0418">Kinase</keyword>
<sequence>MEAEGYLPALHAVTEVLELSLDLDQIIYSTLTAITAGESFGFNRAFFLLVEPRKGRLRGYFAMGPASREEAARVWEELGRRGETVDDLIRKYSPTLFEREKEKFRTELDLLTFDVEELRRQGSPLITSIENKKAVLVRDALSREDVHPRLKEVLNVSEFAVVPLVNPKREVGVIIVDNFITGEEIRDGDIVALETFARGASLAISRALLVRKLEEKVRKLEESQRKIREYQKTIIEMEKKATRGELMHHLIHELKNPLVVIGGIVNALLDDFPEGSPQRPYMKAVVEEVRKLEGLLREVVNGIRNLSPADVAPVDLNGLIIEKASELKSYFDARSVDCRLELDGALPHLTLSPAQFNCVLDYLIGNAVEAMEGGGKLEIKTGMEGDEAVVCIKDNGPGIPADIRDRIFEPFFSTKGEGTGLGLYNALQIVRSMGGSIEVESEIGKGTLFRIKLPLDQGV</sequence>
<dbReference type="SUPFAM" id="SSF55781">
    <property type="entry name" value="GAF domain-like"/>
    <property type="match status" value="1"/>
</dbReference>
<evidence type="ECO:0000256" key="9">
    <source>
        <dbReference type="SAM" id="Coils"/>
    </source>
</evidence>
<gene>
    <name evidence="11" type="ORF">ENG67_04955</name>
</gene>
<protein>
    <recommendedName>
        <fullName evidence="2">histidine kinase</fullName>
        <ecNumber evidence="2">2.7.13.3</ecNumber>
    </recommendedName>
</protein>
<evidence type="ECO:0000256" key="2">
    <source>
        <dbReference type="ARBA" id="ARBA00012438"/>
    </source>
</evidence>
<dbReference type="CDD" id="cd00082">
    <property type="entry name" value="HisKA"/>
    <property type="match status" value="1"/>
</dbReference>
<evidence type="ECO:0000256" key="3">
    <source>
        <dbReference type="ARBA" id="ARBA00022553"/>
    </source>
</evidence>
<dbReference type="Gene3D" id="1.10.287.130">
    <property type="match status" value="1"/>
</dbReference>
<name>A0A7C0XDH5_UNCW3</name>
<proteinExistence type="predicted"/>
<dbReference type="PRINTS" id="PR00344">
    <property type="entry name" value="BCTRLSENSOR"/>
</dbReference>
<dbReference type="EMBL" id="DRBW01000188">
    <property type="protein sequence ID" value="HDM90538.1"/>
    <property type="molecule type" value="Genomic_DNA"/>
</dbReference>
<comment type="caution">
    <text evidence="11">The sequence shown here is derived from an EMBL/GenBank/DDBJ whole genome shotgun (WGS) entry which is preliminary data.</text>
</comment>
<dbReference type="PANTHER" id="PTHR43065">
    <property type="entry name" value="SENSOR HISTIDINE KINASE"/>
    <property type="match status" value="1"/>
</dbReference>
<dbReference type="GO" id="GO:0000155">
    <property type="term" value="F:phosphorelay sensor kinase activity"/>
    <property type="evidence" value="ECO:0007669"/>
    <property type="project" value="InterPro"/>
</dbReference>
<dbReference type="InterPro" id="IPR003018">
    <property type="entry name" value="GAF"/>
</dbReference>
<dbReference type="GO" id="GO:0005524">
    <property type="term" value="F:ATP binding"/>
    <property type="evidence" value="ECO:0007669"/>
    <property type="project" value="UniProtKB-KW"/>
</dbReference>
<dbReference type="PROSITE" id="PS50109">
    <property type="entry name" value="HIS_KIN"/>
    <property type="match status" value="1"/>
</dbReference>
<dbReference type="InterPro" id="IPR004358">
    <property type="entry name" value="Sig_transdc_His_kin-like_C"/>
</dbReference>
<accession>A0A7C0XDH5</accession>
<dbReference type="SMART" id="SM00065">
    <property type="entry name" value="GAF"/>
    <property type="match status" value="1"/>
</dbReference>
<evidence type="ECO:0000256" key="4">
    <source>
        <dbReference type="ARBA" id="ARBA00022679"/>
    </source>
</evidence>
<dbReference type="SMART" id="SM00387">
    <property type="entry name" value="HATPase_c"/>
    <property type="match status" value="1"/>
</dbReference>
<comment type="catalytic activity">
    <reaction evidence="1">
        <text>ATP + protein L-histidine = ADP + protein N-phospho-L-histidine.</text>
        <dbReference type="EC" id="2.7.13.3"/>
    </reaction>
</comment>
<dbReference type="Gene3D" id="3.30.565.10">
    <property type="entry name" value="Histidine kinase-like ATPase, C-terminal domain"/>
    <property type="match status" value="1"/>
</dbReference>
<evidence type="ECO:0000256" key="6">
    <source>
        <dbReference type="ARBA" id="ARBA00022777"/>
    </source>
</evidence>
<dbReference type="Proteomes" id="UP000885931">
    <property type="component" value="Unassembled WGS sequence"/>
</dbReference>
<keyword evidence="7" id="KW-0067">ATP-binding</keyword>